<feature type="domain" description="Centromere protein J C-terminal" evidence="4">
    <location>
        <begin position="1581"/>
        <end position="1613"/>
    </location>
</feature>
<feature type="compositionally biased region" description="Polar residues" evidence="3">
    <location>
        <begin position="668"/>
        <end position="680"/>
    </location>
</feature>
<gene>
    <name evidence="6" type="ORF">ElyMa_000983100</name>
</gene>
<dbReference type="Pfam" id="PF25779">
    <property type="entry name" value="Tubulin-bind_CPAP"/>
    <property type="match status" value="1"/>
</dbReference>
<feature type="region of interest" description="Disordered" evidence="3">
    <location>
        <begin position="1321"/>
        <end position="1489"/>
    </location>
</feature>
<feature type="region of interest" description="Disordered" evidence="3">
    <location>
        <begin position="984"/>
        <end position="1164"/>
    </location>
</feature>
<dbReference type="InterPro" id="IPR047002">
    <property type="entry name" value="Tcp10_C_sf"/>
</dbReference>
<dbReference type="EMBL" id="BMAT01002014">
    <property type="protein sequence ID" value="GFR97057.1"/>
    <property type="molecule type" value="Genomic_DNA"/>
</dbReference>
<comment type="similarity">
    <text evidence="1">Belongs to the TCP10 family.</text>
</comment>
<feature type="coiled-coil region" evidence="2">
    <location>
        <begin position="1169"/>
        <end position="1231"/>
    </location>
</feature>
<feature type="compositionally biased region" description="Polar residues" evidence="3">
    <location>
        <begin position="1471"/>
        <end position="1489"/>
    </location>
</feature>
<feature type="compositionally biased region" description="Low complexity" evidence="3">
    <location>
        <begin position="1405"/>
        <end position="1425"/>
    </location>
</feature>
<organism evidence="6 7">
    <name type="scientific">Elysia marginata</name>
    <dbReference type="NCBI Taxonomy" id="1093978"/>
    <lineage>
        <taxon>Eukaryota</taxon>
        <taxon>Metazoa</taxon>
        <taxon>Spiralia</taxon>
        <taxon>Lophotrochozoa</taxon>
        <taxon>Mollusca</taxon>
        <taxon>Gastropoda</taxon>
        <taxon>Heterobranchia</taxon>
        <taxon>Euthyneura</taxon>
        <taxon>Panpulmonata</taxon>
        <taxon>Sacoglossa</taxon>
        <taxon>Placobranchoidea</taxon>
        <taxon>Plakobranchidae</taxon>
        <taxon>Elysia</taxon>
    </lineage>
</organism>
<evidence type="ECO:0000256" key="2">
    <source>
        <dbReference type="SAM" id="Coils"/>
    </source>
</evidence>
<dbReference type="PANTHER" id="PTHR10331:SF6">
    <property type="entry name" value="SPINDLE ASSEMBLY ABNORMAL 4"/>
    <property type="match status" value="1"/>
</dbReference>
<feature type="compositionally biased region" description="Low complexity" evidence="3">
    <location>
        <begin position="1461"/>
        <end position="1470"/>
    </location>
</feature>
<feature type="compositionally biased region" description="Basic and acidic residues" evidence="3">
    <location>
        <begin position="606"/>
        <end position="620"/>
    </location>
</feature>
<name>A0AAV4HFY2_9GAST</name>
<evidence type="ECO:0000256" key="3">
    <source>
        <dbReference type="SAM" id="MobiDB-lite"/>
    </source>
</evidence>
<protein>
    <submittedName>
        <fullName evidence="6">Centromere protein J</fullName>
    </submittedName>
</protein>
<dbReference type="Gene3D" id="2.60.450.20">
    <property type="match status" value="1"/>
</dbReference>
<dbReference type="GO" id="GO:0005814">
    <property type="term" value="C:centriole"/>
    <property type="evidence" value="ECO:0007669"/>
    <property type="project" value="TreeGrafter"/>
</dbReference>
<feature type="compositionally biased region" description="Acidic residues" evidence="3">
    <location>
        <begin position="1031"/>
        <end position="1046"/>
    </location>
</feature>
<feature type="compositionally biased region" description="Low complexity" evidence="3">
    <location>
        <begin position="1130"/>
        <end position="1141"/>
    </location>
</feature>
<feature type="region of interest" description="Disordered" evidence="3">
    <location>
        <begin position="245"/>
        <end position="274"/>
    </location>
</feature>
<feature type="region of interest" description="Disordered" evidence="3">
    <location>
        <begin position="905"/>
        <end position="938"/>
    </location>
</feature>
<feature type="domain" description="CENPJ tubulin-binding region" evidence="5">
    <location>
        <begin position="451"/>
        <end position="509"/>
    </location>
</feature>
<sequence>MPASVTGDASISNSSLDLLERHQAREQARLLQRFRELREWQQQQQQQLMQQQQQQLRTWQDEQSKVQTLIASQGGKTLKPTADMCRSPLMTPPTKPKPSQVTNQVTESVNQSHMAGVSLDSGLVVSMQDTLKSQSSLPKPVMYPSLTSTLNNGDEIDEDKYTNSELFSNLGSHDELRERARELDEETKPVPDWMSDSSENVLRGSQLPPLRPMKGNSTQLEGLEQLLKTAPAGLLQQMLGLLPGGRGLEAQGRGSGHTPEDIELSASPALPPQQEPTARRLLNYHSADADNERSAERNAGCSPVLDSQHQQSRQHRQMPQEQQGLLVQQQQEQAFQQQQRQLKMHSQQWQHYQMQQQYPKNGYKLGPDPSEPDVDPRFVPRVFTLDEGNLEQTAWLSSYSTNNGQGREENQEGYDEEIEDYENYGDDYEEQESNSGEEEEEWPKQSVEQTNSEDRPISGIGGRKTFEQLLEEQLQKEKEEQRLQQENGELGAQRKIPFLKKGEGIARFNSAPKKPPPKKTSKSSQSRSFHSSDLSSASARGENSKRSSEGASRKSSVGSRLKNMGKPSDSRNNIQAEKRGFVRKVQSSQDEKPVAKLSLIRSVASKKIEEQHRHMQRQEQHQQQLNRQQEARDQESCHHQRQQDDEENSSEQPFFRAGPRRLGDLSTIIEQSPSMDGRSTITEDHDSTELDSLAEFEVLEEAADNMSLCSSSSLVGRLLYSDKQGQKEAVQKLKTITESLKSARSEASGSGLEEKEFGTRYTAAAVNSNNNNNYNNNSSNSGITVQYSDGQLISAPNKGLENKTENQDRESLEVTLTDSSDDENEEEKLIVIRHPQDMKEKRRSGSPQSEIDRSDSSTPVSQEAFMPSPSKALTRKVAPLSSKFSAANDTLTLLQSLSAQANVLTSNSKQSSYPTSTAGESSPNFPNSNSFQRMLNSQPQSSLSAGLDFFSGSSTLPPSFFSTASKDALLLSSSTFGPSITQTFQSSSSVFPNVPSSSSDANSITQFQKSQMSNGIPTEKKYTVKKYTAEQSDEETPENSDEETDGQGEMLNKNENDQGRKDGSINREEQKAVTQNKVTDPVPAFDDESAWEDEDDYETFDKATKLKKSASTCSSSQPNVEPATPPTSRLVSKLFPKLKPKPSVETEKMQQSLQQASSQPVTTAMGIQSGILREKLKELDAEIERFRSENSNLEKLRREREEGLAKLKQEIENFQKEKESELKRLEDFKAEEMKKLKRERKLFESYQKKLRSMPDKKEREEIENLKVQLQEVQEELKRKESRWTASTARLKNRVAELELENGEVKEEVRILERKRLEWMTSQAAASGRSGSHTSSTGSSNGKVGGPASIGGGSATHSRGQPGPRSSTPTRESELQGSSSAQPRDLGKKGMSLTTKSAMPSVTSAPINSGINYSNNSNNPINNNIRGRSKQHPTTSNNSNTTKLSNANLKGNNAGVSGAGNSGNKAGTSNGLPHSSSSTVQQQDMPSSTATLVAPSVPVTVLAPPAQHQQHPHQPLRSSREGGEGLQTMQNTAVPVMMECTIPAGTDVSKMPGLQADPSSPDKSAARQAMEKAVVDKGDPLVYTESVHQDGKLEKTFRTGAKEILFPNGTVKEISADGQTIVCRLANGDIRQILPDHRVVYIFSEAQIMQTTFPDGLETFQFQNGQIERRYPDGTVEITFPSKDIKYLFPDGGQEVILTDGTVMQYNSQGERTVEYPSGDREVHTAEFQRREFPDGIIKTIYADGRHETRFPNGRVRMRDKDGNVVMDQIVYR</sequence>
<dbReference type="Proteomes" id="UP000762676">
    <property type="component" value="Unassembled WGS sequence"/>
</dbReference>
<evidence type="ECO:0000313" key="7">
    <source>
        <dbReference type="Proteomes" id="UP000762676"/>
    </source>
</evidence>
<feature type="compositionally biased region" description="Gly residues" evidence="3">
    <location>
        <begin position="1342"/>
        <end position="1353"/>
    </location>
</feature>
<feature type="compositionally biased region" description="Basic and acidic residues" evidence="3">
    <location>
        <begin position="629"/>
        <end position="643"/>
    </location>
</feature>
<feature type="region of interest" description="Disordered" evidence="3">
    <location>
        <begin position="794"/>
        <end position="872"/>
    </location>
</feature>
<accession>A0AAV4HFY2</accession>
<feature type="compositionally biased region" description="Low complexity" evidence="3">
    <location>
        <begin position="522"/>
        <end position="539"/>
    </location>
</feature>
<feature type="compositionally biased region" description="Low complexity" evidence="3">
    <location>
        <begin position="986"/>
        <end position="999"/>
    </location>
</feature>
<dbReference type="Pfam" id="PF07202">
    <property type="entry name" value="Tcp10_C"/>
    <property type="match status" value="4"/>
</dbReference>
<keyword evidence="2" id="KW-0175">Coiled coil</keyword>
<feature type="region of interest" description="Disordered" evidence="3">
    <location>
        <begin position="183"/>
        <end position="212"/>
    </location>
</feature>
<feature type="compositionally biased region" description="Low complexity" evidence="3">
    <location>
        <begin position="1433"/>
        <end position="1455"/>
    </location>
</feature>
<feature type="compositionally biased region" description="Polar residues" evidence="3">
    <location>
        <begin position="905"/>
        <end position="920"/>
    </location>
</feature>
<feature type="compositionally biased region" description="Polar residues" evidence="3">
    <location>
        <begin position="1149"/>
        <end position="1164"/>
    </location>
</feature>
<feature type="compositionally biased region" description="Polar residues" evidence="3">
    <location>
        <begin position="1109"/>
        <end position="1119"/>
    </location>
</feature>
<dbReference type="GO" id="GO:0005813">
    <property type="term" value="C:centrosome"/>
    <property type="evidence" value="ECO:0007669"/>
    <property type="project" value="TreeGrafter"/>
</dbReference>
<dbReference type="InterPro" id="IPR058029">
    <property type="entry name" value="Tubulin-bd_CENPJ"/>
</dbReference>
<dbReference type="GO" id="GO:0061511">
    <property type="term" value="P:centriole elongation"/>
    <property type="evidence" value="ECO:0007669"/>
    <property type="project" value="TreeGrafter"/>
</dbReference>
<feature type="coiled-coil region" evidence="2">
    <location>
        <begin position="1255"/>
        <end position="1314"/>
    </location>
</feature>
<feature type="region of interest" description="Disordered" evidence="3">
    <location>
        <begin position="289"/>
        <end position="329"/>
    </location>
</feature>
<feature type="compositionally biased region" description="Basic and acidic residues" evidence="3">
    <location>
        <begin position="800"/>
        <end position="812"/>
    </location>
</feature>
<dbReference type="InterPro" id="IPR009852">
    <property type="entry name" value="CENPJ_C_dom"/>
</dbReference>
<reference evidence="6 7" key="1">
    <citation type="journal article" date="2021" name="Elife">
        <title>Chloroplast acquisition without the gene transfer in kleptoplastic sea slugs, Plakobranchus ocellatus.</title>
        <authorList>
            <person name="Maeda T."/>
            <person name="Takahashi S."/>
            <person name="Yoshida T."/>
            <person name="Shimamura S."/>
            <person name="Takaki Y."/>
            <person name="Nagai Y."/>
            <person name="Toyoda A."/>
            <person name="Suzuki Y."/>
            <person name="Arimoto A."/>
            <person name="Ishii H."/>
            <person name="Satoh N."/>
            <person name="Nishiyama T."/>
            <person name="Hasebe M."/>
            <person name="Maruyama T."/>
            <person name="Minagawa J."/>
            <person name="Obokata J."/>
            <person name="Shigenobu S."/>
        </authorList>
    </citation>
    <scope>NUCLEOTIDE SEQUENCE [LARGE SCALE GENOMIC DNA]</scope>
</reference>
<feature type="compositionally biased region" description="Basic and acidic residues" evidence="3">
    <location>
        <begin position="473"/>
        <end position="483"/>
    </location>
</feature>
<evidence type="ECO:0000259" key="5">
    <source>
        <dbReference type="Pfam" id="PF25779"/>
    </source>
</evidence>
<feature type="compositionally biased region" description="Acidic residues" evidence="3">
    <location>
        <begin position="411"/>
        <end position="441"/>
    </location>
</feature>
<dbReference type="GO" id="GO:0015631">
    <property type="term" value="F:tubulin binding"/>
    <property type="evidence" value="ECO:0007669"/>
    <property type="project" value="TreeGrafter"/>
</dbReference>
<feature type="compositionally biased region" description="Polar residues" evidence="3">
    <location>
        <begin position="1391"/>
        <end position="1404"/>
    </location>
</feature>
<feature type="compositionally biased region" description="Basic and acidic residues" evidence="3">
    <location>
        <begin position="1052"/>
        <end position="1071"/>
    </location>
</feature>
<feature type="compositionally biased region" description="Low complexity" evidence="3">
    <location>
        <begin position="921"/>
        <end position="931"/>
    </location>
</feature>
<dbReference type="PANTHER" id="PTHR10331">
    <property type="entry name" value="T COMPLEX PROTEIN 10"/>
    <property type="match status" value="1"/>
</dbReference>
<feature type="compositionally biased region" description="Basic and acidic residues" evidence="3">
    <location>
        <begin position="827"/>
        <end position="840"/>
    </location>
</feature>
<feature type="compositionally biased region" description="Basic and acidic residues" evidence="3">
    <location>
        <begin position="542"/>
        <end position="552"/>
    </location>
</feature>
<comment type="caution">
    <text evidence="6">The sequence shown here is derived from an EMBL/GenBank/DDBJ whole genome shotgun (WGS) entry which is preliminary data.</text>
</comment>
<dbReference type="InterPro" id="IPR026581">
    <property type="entry name" value="TCP10L/CENPJ"/>
</dbReference>
<keyword evidence="7" id="KW-1185">Reference proteome</keyword>
<feature type="compositionally biased region" description="Polar residues" evidence="3">
    <location>
        <begin position="1000"/>
        <end position="1016"/>
    </location>
</feature>
<evidence type="ECO:0000256" key="1">
    <source>
        <dbReference type="ARBA" id="ARBA00005627"/>
    </source>
</evidence>
<evidence type="ECO:0000313" key="6">
    <source>
        <dbReference type="EMBL" id="GFR97057.1"/>
    </source>
</evidence>
<feature type="domain" description="Centromere protein J C-terminal" evidence="4">
    <location>
        <begin position="1689"/>
        <end position="1723"/>
    </location>
</feature>
<dbReference type="GO" id="GO:0060271">
    <property type="term" value="P:cilium assembly"/>
    <property type="evidence" value="ECO:0007669"/>
    <property type="project" value="TreeGrafter"/>
</dbReference>
<feature type="domain" description="Centromere protein J C-terminal" evidence="4">
    <location>
        <begin position="1727"/>
        <end position="1756"/>
    </location>
</feature>
<feature type="compositionally biased region" description="Acidic residues" evidence="3">
    <location>
        <begin position="1085"/>
        <end position="1098"/>
    </location>
</feature>
<evidence type="ECO:0000259" key="4">
    <source>
        <dbReference type="Pfam" id="PF07202"/>
    </source>
</evidence>
<feature type="compositionally biased region" description="Polar residues" evidence="3">
    <location>
        <begin position="1354"/>
        <end position="1381"/>
    </location>
</feature>
<feature type="compositionally biased region" description="Low complexity" evidence="3">
    <location>
        <begin position="1323"/>
        <end position="1339"/>
    </location>
</feature>
<feature type="compositionally biased region" description="Low complexity" evidence="3">
    <location>
        <begin position="307"/>
        <end position="329"/>
    </location>
</feature>
<feature type="region of interest" description="Disordered" evidence="3">
    <location>
        <begin position="397"/>
        <end position="689"/>
    </location>
</feature>
<proteinExistence type="inferred from homology"/>
<feature type="domain" description="Centromere protein J C-terminal" evidence="4">
    <location>
        <begin position="1653"/>
        <end position="1681"/>
    </location>
</feature>